<evidence type="ECO:0000313" key="18">
    <source>
        <dbReference type="Proteomes" id="UP000265828"/>
    </source>
</evidence>
<evidence type="ECO:0000259" key="10">
    <source>
        <dbReference type="PROSITE" id="PS50109"/>
    </source>
</evidence>
<dbReference type="Pfam" id="PF00512">
    <property type="entry name" value="HisKA"/>
    <property type="match status" value="1"/>
</dbReference>
<evidence type="ECO:0000313" key="17">
    <source>
        <dbReference type="Proteomes" id="UP000095413"/>
    </source>
</evidence>
<reference evidence="14 18" key="2">
    <citation type="submission" date="2018-08" db="EMBL/GenBank/DDBJ databases">
        <title>A genome reference for cultivated species of the human gut microbiota.</title>
        <authorList>
            <person name="Zou Y."/>
            <person name="Xue W."/>
            <person name="Luo G."/>
        </authorList>
    </citation>
    <scope>NUCLEOTIDE SEQUENCE [LARGE SCALE GENOMIC DNA]</scope>
    <source>
        <strain evidence="14 18">AF14-23</strain>
    </source>
</reference>
<dbReference type="SMART" id="SM00387">
    <property type="entry name" value="HATPase_c"/>
    <property type="match status" value="1"/>
</dbReference>
<evidence type="ECO:0000313" key="12">
    <source>
        <dbReference type="EMBL" id="CUN46571.1"/>
    </source>
</evidence>
<dbReference type="GO" id="GO:0016036">
    <property type="term" value="P:cellular response to phosphate starvation"/>
    <property type="evidence" value="ECO:0007669"/>
    <property type="project" value="TreeGrafter"/>
</dbReference>
<evidence type="ECO:0000256" key="4">
    <source>
        <dbReference type="ARBA" id="ARBA00022553"/>
    </source>
</evidence>
<evidence type="ECO:0000256" key="1">
    <source>
        <dbReference type="ARBA" id="ARBA00000085"/>
    </source>
</evidence>
<dbReference type="OrthoDB" id="9762826at2"/>
<dbReference type="GO" id="GO:0004721">
    <property type="term" value="F:phosphoprotein phosphatase activity"/>
    <property type="evidence" value="ECO:0007669"/>
    <property type="project" value="TreeGrafter"/>
</dbReference>
<dbReference type="AlphaFoldDB" id="A0A173X4A5"/>
<dbReference type="PROSITE" id="PS50885">
    <property type="entry name" value="HAMP"/>
    <property type="match status" value="1"/>
</dbReference>
<dbReference type="Proteomes" id="UP000265828">
    <property type="component" value="Unassembled WGS sequence"/>
</dbReference>
<dbReference type="EMBL" id="CYZD01000001">
    <property type="protein sequence ID" value="CUN46571.1"/>
    <property type="molecule type" value="Genomic_DNA"/>
</dbReference>
<dbReference type="EMBL" id="QRZI01000002">
    <property type="protein sequence ID" value="RGV65574.1"/>
    <property type="molecule type" value="Genomic_DNA"/>
</dbReference>
<comment type="catalytic activity">
    <reaction evidence="1">
        <text>ATP + protein L-histidine = ADP + protein N-phospho-L-histidine.</text>
        <dbReference type="EC" id="2.7.13.3"/>
    </reaction>
</comment>
<dbReference type="Pfam" id="PF02518">
    <property type="entry name" value="HATPase_c"/>
    <property type="match status" value="1"/>
</dbReference>
<dbReference type="Proteomes" id="UP000293506">
    <property type="component" value="Unassembled WGS sequence"/>
</dbReference>
<dbReference type="InterPro" id="IPR005467">
    <property type="entry name" value="His_kinase_dom"/>
</dbReference>
<organism evidence="12 16">
    <name type="scientific">Blautia obeum</name>
    <dbReference type="NCBI Taxonomy" id="40520"/>
    <lineage>
        <taxon>Bacteria</taxon>
        <taxon>Bacillati</taxon>
        <taxon>Bacillota</taxon>
        <taxon>Clostridia</taxon>
        <taxon>Lachnospirales</taxon>
        <taxon>Lachnospiraceae</taxon>
        <taxon>Blautia</taxon>
    </lineage>
</organism>
<proteinExistence type="predicted"/>
<accession>A0A173X4A5</accession>
<dbReference type="Gene3D" id="3.30.565.10">
    <property type="entry name" value="Histidine kinase-like ATPase, C-terminal domain"/>
    <property type="match status" value="1"/>
</dbReference>
<dbReference type="Gene3D" id="6.10.340.10">
    <property type="match status" value="1"/>
</dbReference>
<keyword evidence="9" id="KW-0472">Membrane</keyword>
<dbReference type="CDD" id="cd00082">
    <property type="entry name" value="HisKA"/>
    <property type="match status" value="1"/>
</dbReference>
<evidence type="ECO:0000313" key="16">
    <source>
        <dbReference type="Proteomes" id="UP000095409"/>
    </source>
</evidence>
<dbReference type="Proteomes" id="UP000095413">
    <property type="component" value="Unassembled WGS sequence"/>
</dbReference>
<evidence type="ECO:0000313" key="15">
    <source>
        <dbReference type="EMBL" id="RYT68176.1"/>
    </source>
</evidence>
<evidence type="ECO:0000256" key="3">
    <source>
        <dbReference type="ARBA" id="ARBA00012438"/>
    </source>
</evidence>
<dbReference type="EMBL" id="RCXQ01000002">
    <property type="protein sequence ID" value="RYT68176.1"/>
    <property type="molecule type" value="Genomic_DNA"/>
</dbReference>
<evidence type="ECO:0000256" key="8">
    <source>
        <dbReference type="SAM" id="Coils"/>
    </source>
</evidence>
<dbReference type="InterPro" id="IPR050351">
    <property type="entry name" value="BphY/WalK/GraS-like"/>
</dbReference>
<feature type="coiled-coil region" evidence="8">
    <location>
        <begin position="245"/>
        <end position="286"/>
    </location>
</feature>
<dbReference type="InterPro" id="IPR003661">
    <property type="entry name" value="HisK_dim/P_dom"/>
</dbReference>
<dbReference type="Pfam" id="PF00672">
    <property type="entry name" value="HAMP"/>
    <property type="match status" value="1"/>
</dbReference>
<keyword evidence="4" id="KW-0597">Phosphoprotein</keyword>
<keyword evidence="7" id="KW-0902">Two-component regulatory system</keyword>
<keyword evidence="8" id="KW-0175">Coiled coil</keyword>
<dbReference type="Proteomes" id="UP000095409">
    <property type="component" value="Unassembled WGS sequence"/>
</dbReference>
<dbReference type="InterPro" id="IPR036890">
    <property type="entry name" value="HATPase_C_sf"/>
</dbReference>
<dbReference type="SUPFAM" id="SSF55874">
    <property type="entry name" value="ATPase domain of HSP90 chaperone/DNA topoisomerase II/histidine kinase"/>
    <property type="match status" value="1"/>
</dbReference>
<dbReference type="SUPFAM" id="SSF47384">
    <property type="entry name" value="Homodimeric domain of signal transducing histidine kinase"/>
    <property type="match status" value="1"/>
</dbReference>
<name>A0A173X4A5_9FIRM</name>
<protein>
    <recommendedName>
        <fullName evidence="3">histidine kinase</fullName>
        <ecNumber evidence="3">2.7.13.3</ecNumber>
    </recommendedName>
</protein>
<feature type="transmembrane region" description="Helical" evidence="9">
    <location>
        <begin position="25"/>
        <end position="46"/>
    </location>
</feature>
<feature type="domain" description="HAMP" evidence="11">
    <location>
        <begin position="212"/>
        <end position="264"/>
    </location>
</feature>
<evidence type="ECO:0000256" key="6">
    <source>
        <dbReference type="ARBA" id="ARBA00022777"/>
    </source>
</evidence>
<keyword evidence="9" id="KW-0812">Transmembrane</keyword>
<keyword evidence="5 12" id="KW-0808">Transferase</keyword>
<dbReference type="FunFam" id="1.10.287.130:FF:000001">
    <property type="entry name" value="Two-component sensor histidine kinase"/>
    <property type="match status" value="1"/>
</dbReference>
<dbReference type="SMART" id="SM00388">
    <property type="entry name" value="HisKA"/>
    <property type="match status" value="1"/>
</dbReference>
<evidence type="ECO:0000256" key="9">
    <source>
        <dbReference type="SAM" id="Phobius"/>
    </source>
</evidence>
<dbReference type="InterPro" id="IPR036097">
    <property type="entry name" value="HisK_dim/P_sf"/>
</dbReference>
<reference evidence="16 17" key="1">
    <citation type="submission" date="2015-09" db="EMBL/GenBank/DDBJ databases">
        <authorList>
            <consortium name="Pathogen Informatics"/>
        </authorList>
    </citation>
    <scope>NUCLEOTIDE SEQUENCE [LARGE SCALE GENOMIC DNA]</scope>
    <source>
        <strain evidence="12 16">2789STDY5608837</strain>
        <strain evidence="13 17">2789STDY5834921</strain>
    </source>
</reference>
<evidence type="ECO:0000313" key="14">
    <source>
        <dbReference type="EMBL" id="RGV65574.1"/>
    </source>
</evidence>
<feature type="domain" description="Histidine kinase" evidence="10">
    <location>
        <begin position="293"/>
        <end position="509"/>
    </location>
</feature>
<keyword evidence="6 14" id="KW-0418">Kinase</keyword>
<evidence type="ECO:0000256" key="7">
    <source>
        <dbReference type="ARBA" id="ARBA00023012"/>
    </source>
</evidence>
<sequence length="510" mass="58849">MKPKKKTAGKSEKRKFHPLRQQIEFWFIGLFLLSMVITTVINGLFLEHYYISKKTDVLQEAVKNLEALKMTTDSDGKCSADISDEMFKDSSENNLTWVVITADGQTVCSVGSNEDLLEARLVGYAYDLDQKKDDHAKTLQQNENYVIQQVRDRFAGMEYVESWGELKNGCYFLIRTPLESIRESVSISNKFYFYVGILIIVVSGFVIWFVTKRITRPISELTLLSTKMSELDFETKYQSHAGNEIDELGENFNRMSEQLEKTISELKSANNELQKDIENKERIDQMRQEFLNNVSHELKTPIALVQGYAEGLKENISEDPESREFYCDVIMDEASKMNKLVRNLLTLNQLESGRDEMTVERFDIVTLIRGVLQSMDIMIQQKEAKVSFDAEKPVYVWADEFKIEEVVTNYTSNALNHLDGEKEIEIRVLTEENHVKVTVFNTGTPIPEEDIPNLWNKFYKVDKARTREYGGSGIGLSIVKAIMEGLHQQYGVQNYDNGVEFWFTLDRKNQ</sequence>
<evidence type="ECO:0000259" key="11">
    <source>
        <dbReference type="PROSITE" id="PS50885"/>
    </source>
</evidence>
<comment type="subcellular location">
    <subcellularLocation>
        <location evidence="2">Membrane</location>
    </subcellularLocation>
</comment>
<dbReference type="Gene3D" id="1.10.287.130">
    <property type="match status" value="1"/>
</dbReference>
<dbReference type="GO" id="GO:0005886">
    <property type="term" value="C:plasma membrane"/>
    <property type="evidence" value="ECO:0007669"/>
    <property type="project" value="TreeGrafter"/>
</dbReference>
<evidence type="ECO:0000256" key="2">
    <source>
        <dbReference type="ARBA" id="ARBA00004370"/>
    </source>
</evidence>
<dbReference type="InterPro" id="IPR003594">
    <property type="entry name" value="HATPase_dom"/>
</dbReference>
<evidence type="ECO:0000313" key="19">
    <source>
        <dbReference type="Proteomes" id="UP000293506"/>
    </source>
</evidence>
<dbReference type="SMART" id="SM00304">
    <property type="entry name" value="HAMP"/>
    <property type="match status" value="1"/>
</dbReference>
<dbReference type="GO" id="GO:0000155">
    <property type="term" value="F:phosphorelay sensor kinase activity"/>
    <property type="evidence" value="ECO:0007669"/>
    <property type="project" value="InterPro"/>
</dbReference>
<dbReference type="PROSITE" id="PS50109">
    <property type="entry name" value="HIS_KIN"/>
    <property type="match status" value="1"/>
</dbReference>
<dbReference type="RefSeq" id="WP_005422142.1">
    <property type="nucleotide sequence ID" value="NZ_CYZD01000001.1"/>
</dbReference>
<dbReference type="PANTHER" id="PTHR45453:SF1">
    <property type="entry name" value="PHOSPHATE REGULON SENSOR PROTEIN PHOR"/>
    <property type="match status" value="1"/>
</dbReference>
<evidence type="ECO:0000256" key="5">
    <source>
        <dbReference type="ARBA" id="ARBA00022679"/>
    </source>
</evidence>
<feature type="transmembrane region" description="Helical" evidence="9">
    <location>
        <begin position="191"/>
        <end position="210"/>
    </location>
</feature>
<dbReference type="InterPro" id="IPR003660">
    <property type="entry name" value="HAMP_dom"/>
</dbReference>
<dbReference type="CDD" id="cd06225">
    <property type="entry name" value="HAMP"/>
    <property type="match status" value="1"/>
</dbReference>
<dbReference type="EMBL" id="CZBA01000001">
    <property type="protein sequence ID" value="CUP03758.1"/>
    <property type="molecule type" value="Genomic_DNA"/>
</dbReference>
<dbReference type="GeneID" id="79804537"/>
<dbReference type="PANTHER" id="PTHR45453">
    <property type="entry name" value="PHOSPHATE REGULON SENSOR PROTEIN PHOR"/>
    <property type="match status" value="1"/>
</dbReference>
<dbReference type="EC" id="2.7.13.3" evidence="3"/>
<reference evidence="15 19" key="3">
    <citation type="journal article" date="2019" name="Science, e1252229">
        <title>Invertible promoters mediate bacterial phase variation, antibiotic resistance, and host adaptation in the gut.</title>
        <authorList>
            <person name="Jiang X."/>
            <person name="Hall A.B."/>
            <person name="Arthur T.D."/>
            <person name="Plichta D.R."/>
            <person name="Covington C.T."/>
            <person name="Poyet M."/>
            <person name="Crothers J."/>
            <person name="Moses P.L."/>
            <person name="Tolonen A.C."/>
            <person name="Vlamakis H."/>
            <person name="Alm E.J."/>
            <person name="Xavier R.J."/>
        </authorList>
    </citation>
    <scope>NUCLEOTIDE SEQUENCE [LARGE SCALE GENOMIC DNA]</scope>
    <source>
        <strain evidence="15">Af_0058</strain>
        <strain evidence="19">af_0058</strain>
    </source>
</reference>
<gene>
    <name evidence="12" type="primary">phoR_1</name>
    <name evidence="14" type="ORF">DWW07_03215</name>
    <name evidence="15" type="ORF">EAI82_02930</name>
    <name evidence="12" type="ORF">ERS852394_00301</name>
    <name evidence="13" type="ORF">ERS852533_00075</name>
</gene>
<keyword evidence="9" id="KW-1133">Transmembrane helix</keyword>
<evidence type="ECO:0000313" key="13">
    <source>
        <dbReference type="EMBL" id="CUP03758.1"/>
    </source>
</evidence>
<dbReference type="SUPFAM" id="SSF158472">
    <property type="entry name" value="HAMP domain-like"/>
    <property type="match status" value="1"/>
</dbReference>